<evidence type="ECO:0000313" key="10">
    <source>
        <dbReference type="EMBL" id="KAJ8881430.1"/>
    </source>
</evidence>
<evidence type="ECO:0000256" key="6">
    <source>
        <dbReference type="ARBA" id="ARBA00022753"/>
    </source>
</evidence>
<dbReference type="Gene3D" id="1.10.357.50">
    <property type="match status" value="2"/>
</dbReference>
<dbReference type="EMBL" id="JARBHB010000006">
    <property type="protein sequence ID" value="KAJ8881430.1"/>
    <property type="molecule type" value="Genomic_DNA"/>
</dbReference>
<feature type="domain" description="MHD1" evidence="8">
    <location>
        <begin position="339"/>
        <end position="464"/>
    </location>
</feature>
<dbReference type="Proteomes" id="UP001159363">
    <property type="component" value="Chromosome 5"/>
</dbReference>
<dbReference type="PANTHER" id="PTHR45999">
    <property type="entry name" value="UNC-13-4A, ISOFORM B"/>
    <property type="match status" value="1"/>
</dbReference>
<comment type="caution">
    <text evidence="10">The sequence shown here is derived from an EMBL/GenBank/DDBJ whole genome shotgun (WGS) entry which is preliminary data.</text>
</comment>
<dbReference type="InterPro" id="IPR000008">
    <property type="entry name" value="C2_dom"/>
</dbReference>
<sequence length="873" mass="99947">MRLRWLWARMRGLMINTCMVRYVEPYHWAGSFSALGDTLVTQHRVQCGMNATSAAFARWVEFVGVHTEHPLSFAVFLPLLEHLSRAMQSSTLYKDECGTLALYGVTMGYLTFFPSSCYCHSLLSHLSTSIPSADSELRHVSWDKLFWETAKKLMLSCINTIRKIRKLPPGDKHTILQLSSVLSILSQLSALKPLEGTDLFPKSMFGWLDTPEDQPNCDIPGTVEAAILQGADDWFCSAVSTNNVESQTDESALSGLTKLVQLVARDLQRAIDFHDKLFFVGLKIRYVPTLFSVYEVKIAEMAKEVVVDVCKKLKPLKFNERPEDGIYDNEPITMGTTLFELYLDLQRFVAIGMGLSPGNEESWAVSNFHMWFHRGVAHWLDIALYKALQRIEKAVVLDQLVPIDSSVKYSSSAVDTLSIFYQDICRCSVFYADKMSKRVEGMGETENVYEKKFEVTTEWCLAINNIEYVRQSIVPFSKELGMEQILQSLEEFRNETAADHCRNTLQLVIDNAVDTVGNKIIELLDTVAEKMTPSISRFLLEGAELLNQECNTVDRLMKYLDDNLVTLHDHLSVDNFNRILAIIWEKLADILYEMVEANLEKRRPPSFFATLHETLKILVGFFRQGDECDSVGDSEILQKIQHLLMVHGLETSELIHQYFLERLPSQDHPAVPSLGLLTVRLQFVEDVVRVELMNARNIRAMDTNGVSRKHLRFRHLHHSKRKENKTKGSCDPYIKVHLLPEEKFADIASLRTKTHKKTLFPLFDETYTIRLSEEQRNMENGLVQFIVKDQDFMGMRNEFIGEAFVPFKNIPRTDATTGLEVMEQVHLKLHRPACLGSETYRALDHRQGDKQARDFVKKEKSKMIYKDPIVAVK</sequence>
<evidence type="ECO:0000259" key="9">
    <source>
        <dbReference type="PROSITE" id="PS51259"/>
    </source>
</evidence>
<keyword evidence="5" id="KW-0963">Cytoplasm</keyword>
<dbReference type="PANTHER" id="PTHR45999:SF2">
    <property type="entry name" value="PROTEIN UNC-13 HOMOLOG 4B"/>
    <property type="match status" value="1"/>
</dbReference>
<dbReference type="InterPro" id="IPR035892">
    <property type="entry name" value="C2_domain_sf"/>
</dbReference>
<dbReference type="InterPro" id="IPR014772">
    <property type="entry name" value="Munc13_dom-2"/>
</dbReference>
<dbReference type="PROSITE" id="PS50004">
    <property type="entry name" value="C2"/>
    <property type="match status" value="1"/>
</dbReference>
<dbReference type="Pfam" id="PF00168">
    <property type="entry name" value="C2"/>
    <property type="match status" value="1"/>
</dbReference>
<accession>A0ABQ9HAV3</accession>
<dbReference type="PROSITE" id="PS51259">
    <property type="entry name" value="MHD2"/>
    <property type="match status" value="1"/>
</dbReference>
<dbReference type="Gene3D" id="2.60.40.150">
    <property type="entry name" value="C2 domain"/>
    <property type="match status" value="1"/>
</dbReference>
<name>A0ABQ9HAV3_9NEOP</name>
<evidence type="ECO:0000256" key="3">
    <source>
        <dbReference type="ARBA" id="ARBA00005823"/>
    </source>
</evidence>
<keyword evidence="11" id="KW-1185">Reference proteome</keyword>
<feature type="domain" description="MHD2" evidence="9">
    <location>
        <begin position="550"/>
        <end position="658"/>
    </location>
</feature>
<evidence type="ECO:0000256" key="2">
    <source>
        <dbReference type="ARBA" id="ARBA00004603"/>
    </source>
</evidence>
<evidence type="ECO:0000256" key="1">
    <source>
        <dbReference type="ARBA" id="ARBA00004496"/>
    </source>
</evidence>
<comment type="subcellular location">
    <subcellularLocation>
        <location evidence="1">Cytoplasm</location>
    </subcellularLocation>
    <subcellularLocation>
        <location evidence="2">Late endosome</location>
    </subcellularLocation>
</comment>
<evidence type="ECO:0000259" key="7">
    <source>
        <dbReference type="PROSITE" id="PS50004"/>
    </source>
</evidence>
<organism evidence="10 11">
    <name type="scientific">Dryococelus australis</name>
    <dbReference type="NCBI Taxonomy" id="614101"/>
    <lineage>
        <taxon>Eukaryota</taxon>
        <taxon>Metazoa</taxon>
        <taxon>Ecdysozoa</taxon>
        <taxon>Arthropoda</taxon>
        <taxon>Hexapoda</taxon>
        <taxon>Insecta</taxon>
        <taxon>Pterygota</taxon>
        <taxon>Neoptera</taxon>
        <taxon>Polyneoptera</taxon>
        <taxon>Phasmatodea</taxon>
        <taxon>Verophasmatodea</taxon>
        <taxon>Anareolatae</taxon>
        <taxon>Phasmatidae</taxon>
        <taxon>Eurycanthinae</taxon>
        <taxon>Dryococelus</taxon>
    </lineage>
</organism>
<keyword evidence="6" id="KW-0967">Endosome</keyword>
<dbReference type="SMART" id="SM00239">
    <property type="entry name" value="C2"/>
    <property type="match status" value="1"/>
</dbReference>
<dbReference type="SUPFAM" id="SSF49562">
    <property type="entry name" value="C2 domain (Calcium/lipid-binding domain, CaLB)"/>
    <property type="match status" value="1"/>
</dbReference>
<dbReference type="PROSITE" id="PS51258">
    <property type="entry name" value="MHD1"/>
    <property type="match status" value="1"/>
</dbReference>
<feature type="domain" description="C2" evidence="7">
    <location>
        <begin position="668"/>
        <end position="820"/>
    </location>
</feature>
<reference evidence="10 11" key="1">
    <citation type="submission" date="2023-02" db="EMBL/GenBank/DDBJ databases">
        <title>LHISI_Scaffold_Assembly.</title>
        <authorList>
            <person name="Stuart O.P."/>
            <person name="Cleave R."/>
            <person name="Magrath M.J.L."/>
            <person name="Mikheyev A.S."/>
        </authorList>
    </citation>
    <scope>NUCLEOTIDE SEQUENCE [LARGE SCALE GENOMIC DNA]</scope>
    <source>
        <strain evidence="10">Daus_M_001</strain>
        <tissue evidence="10">Leg muscle</tissue>
    </source>
</reference>
<evidence type="ECO:0000313" key="11">
    <source>
        <dbReference type="Proteomes" id="UP001159363"/>
    </source>
</evidence>
<dbReference type="InterPro" id="IPR052095">
    <property type="entry name" value="UNC-13_domain"/>
</dbReference>
<dbReference type="InterPro" id="IPR014770">
    <property type="entry name" value="Munc13_1"/>
</dbReference>
<keyword evidence="4" id="KW-0268">Exocytosis</keyword>
<evidence type="ECO:0000256" key="5">
    <source>
        <dbReference type="ARBA" id="ARBA00022490"/>
    </source>
</evidence>
<evidence type="ECO:0000256" key="4">
    <source>
        <dbReference type="ARBA" id="ARBA00022483"/>
    </source>
</evidence>
<gene>
    <name evidence="10" type="ORF">PR048_017911</name>
</gene>
<protein>
    <submittedName>
        <fullName evidence="10">Uncharacterized protein</fullName>
    </submittedName>
</protein>
<comment type="similarity">
    <text evidence="3">Belongs to the unc-13 family.</text>
</comment>
<proteinExistence type="inferred from homology"/>
<evidence type="ECO:0000259" key="8">
    <source>
        <dbReference type="PROSITE" id="PS51258"/>
    </source>
</evidence>